<keyword evidence="4" id="KW-0804">Transcription</keyword>
<protein>
    <submittedName>
        <fullName evidence="6">LysR family transcriptional regulator</fullName>
    </submittedName>
</protein>
<reference evidence="7" key="1">
    <citation type="journal article" date="2019" name="Int. J. Syst. Evol. Microbiol.">
        <title>The Global Catalogue of Microorganisms (GCM) 10K type strain sequencing project: providing services to taxonomists for standard genome sequencing and annotation.</title>
        <authorList>
            <consortium name="The Broad Institute Genomics Platform"/>
            <consortium name="The Broad Institute Genome Sequencing Center for Infectious Disease"/>
            <person name="Wu L."/>
            <person name="Ma J."/>
        </authorList>
    </citation>
    <scope>NUCLEOTIDE SEQUENCE [LARGE SCALE GENOMIC DNA]</scope>
    <source>
        <strain evidence="7">JCM 3369</strain>
    </source>
</reference>
<evidence type="ECO:0000256" key="1">
    <source>
        <dbReference type="ARBA" id="ARBA00009437"/>
    </source>
</evidence>
<sequence>MDWRDLPSLSALRAFACVAESLSFSEAGRVLNVTHAAVSQQVRGLEAHLGVSLVERAGRGLALTAEGQQLAVGLGEGFGRIAGAVAEVARNASERPLHVTLTPAFAMSWLMPRISDFKQRHPDIELMLNPTPQLVDLQHGDVDLAIRFGEGPWPGLQSESLILTDYVVVGATSLVGEEGDVAPEALQDFPWLQELGTNELARWLERQGVVPRARLNITHLPGYMVLDGVRRGAGITATARIFVEELIRAGSLRVLASDLRPPESGYHLVRRPGVPRPPLAAFIRWVQEKAAETTERCGRR</sequence>
<dbReference type="Gene3D" id="3.40.190.10">
    <property type="entry name" value="Periplasmic binding protein-like II"/>
    <property type="match status" value="2"/>
</dbReference>
<dbReference type="Proteomes" id="UP001597327">
    <property type="component" value="Unassembled WGS sequence"/>
</dbReference>
<dbReference type="Pfam" id="PF00126">
    <property type="entry name" value="HTH_1"/>
    <property type="match status" value="1"/>
</dbReference>
<dbReference type="PANTHER" id="PTHR30537">
    <property type="entry name" value="HTH-TYPE TRANSCRIPTIONAL REGULATOR"/>
    <property type="match status" value="1"/>
</dbReference>
<organism evidence="6 7">
    <name type="scientific">Roseibium aestuarii</name>
    <dbReference type="NCBI Taxonomy" id="2600299"/>
    <lineage>
        <taxon>Bacteria</taxon>
        <taxon>Pseudomonadati</taxon>
        <taxon>Pseudomonadota</taxon>
        <taxon>Alphaproteobacteria</taxon>
        <taxon>Hyphomicrobiales</taxon>
        <taxon>Stappiaceae</taxon>
        <taxon>Roseibium</taxon>
    </lineage>
</organism>
<dbReference type="InterPro" id="IPR058163">
    <property type="entry name" value="LysR-type_TF_proteobact-type"/>
</dbReference>
<dbReference type="Pfam" id="PF03466">
    <property type="entry name" value="LysR_substrate"/>
    <property type="match status" value="1"/>
</dbReference>
<comment type="similarity">
    <text evidence="1">Belongs to the LysR transcriptional regulatory family.</text>
</comment>
<dbReference type="RefSeq" id="WP_149891458.1">
    <property type="nucleotide sequence ID" value="NZ_JBHUFA010000001.1"/>
</dbReference>
<dbReference type="InterPro" id="IPR005119">
    <property type="entry name" value="LysR_subst-bd"/>
</dbReference>
<evidence type="ECO:0000256" key="2">
    <source>
        <dbReference type="ARBA" id="ARBA00023015"/>
    </source>
</evidence>
<dbReference type="PRINTS" id="PR00039">
    <property type="entry name" value="HTHLYSR"/>
</dbReference>
<feature type="domain" description="HTH lysR-type" evidence="5">
    <location>
        <begin position="7"/>
        <end position="64"/>
    </location>
</feature>
<dbReference type="EMBL" id="JBHUFA010000001">
    <property type="protein sequence ID" value="MFD1694718.1"/>
    <property type="molecule type" value="Genomic_DNA"/>
</dbReference>
<dbReference type="InterPro" id="IPR036390">
    <property type="entry name" value="WH_DNA-bd_sf"/>
</dbReference>
<dbReference type="PROSITE" id="PS50931">
    <property type="entry name" value="HTH_LYSR"/>
    <property type="match status" value="1"/>
</dbReference>
<comment type="caution">
    <text evidence="6">The sequence shown here is derived from an EMBL/GenBank/DDBJ whole genome shotgun (WGS) entry which is preliminary data.</text>
</comment>
<gene>
    <name evidence="6" type="ORF">ACFSC7_04265</name>
</gene>
<accession>A0ABW4JVJ9</accession>
<keyword evidence="2" id="KW-0805">Transcription regulation</keyword>
<evidence type="ECO:0000313" key="6">
    <source>
        <dbReference type="EMBL" id="MFD1694718.1"/>
    </source>
</evidence>
<evidence type="ECO:0000313" key="7">
    <source>
        <dbReference type="Proteomes" id="UP001597327"/>
    </source>
</evidence>
<keyword evidence="3" id="KW-0238">DNA-binding</keyword>
<dbReference type="PANTHER" id="PTHR30537:SF74">
    <property type="entry name" value="HTH-TYPE TRANSCRIPTIONAL REGULATOR TRPI"/>
    <property type="match status" value="1"/>
</dbReference>
<name>A0ABW4JVJ9_9HYPH</name>
<evidence type="ECO:0000256" key="4">
    <source>
        <dbReference type="ARBA" id="ARBA00023163"/>
    </source>
</evidence>
<dbReference type="Gene3D" id="1.10.10.10">
    <property type="entry name" value="Winged helix-like DNA-binding domain superfamily/Winged helix DNA-binding domain"/>
    <property type="match status" value="1"/>
</dbReference>
<keyword evidence="7" id="KW-1185">Reference proteome</keyword>
<proteinExistence type="inferred from homology"/>
<dbReference type="SUPFAM" id="SSF46785">
    <property type="entry name" value="Winged helix' DNA-binding domain"/>
    <property type="match status" value="1"/>
</dbReference>
<dbReference type="SUPFAM" id="SSF53850">
    <property type="entry name" value="Periplasmic binding protein-like II"/>
    <property type="match status" value="1"/>
</dbReference>
<dbReference type="InterPro" id="IPR000847">
    <property type="entry name" value="LysR_HTH_N"/>
</dbReference>
<evidence type="ECO:0000256" key="3">
    <source>
        <dbReference type="ARBA" id="ARBA00023125"/>
    </source>
</evidence>
<dbReference type="InterPro" id="IPR036388">
    <property type="entry name" value="WH-like_DNA-bd_sf"/>
</dbReference>
<evidence type="ECO:0000259" key="5">
    <source>
        <dbReference type="PROSITE" id="PS50931"/>
    </source>
</evidence>